<reference evidence="2 3" key="1">
    <citation type="submission" date="2018-05" db="EMBL/GenBank/DDBJ databases">
        <title>Paenibacillus flagellatus sp. nov., isolated from selenium mineral soil.</title>
        <authorList>
            <person name="Dai X."/>
        </authorList>
    </citation>
    <scope>NUCLEOTIDE SEQUENCE [LARGE SCALE GENOMIC DNA]</scope>
    <source>
        <strain evidence="2 3">DXL2</strain>
    </source>
</reference>
<keyword evidence="3" id="KW-1185">Reference proteome</keyword>
<dbReference type="EMBL" id="QJVJ01000005">
    <property type="protein sequence ID" value="PYI54337.1"/>
    <property type="molecule type" value="Genomic_DNA"/>
</dbReference>
<comment type="caution">
    <text evidence="2">The sequence shown here is derived from an EMBL/GenBank/DDBJ whole genome shotgun (WGS) entry which is preliminary data.</text>
</comment>
<dbReference type="RefSeq" id="WP_110840395.1">
    <property type="nucleotide sequence ID" value="NZ_QJVJ01000005.1"/>
</dbReference>
<protein>
    <submittedName>
        <fullName evidence="2">DegV family protein</fullName>
    </submittedName>
</protein>
<evidence type="ECO:0000313" key="3">
    <source>
        <dbReference type="Proteomes" id="UP000247476"/>
    </source>
</evidence>
<sequence length="284" mass="30664">MANVRIVTDSTSDIPEAVRKQYGIEMVPLKVHFGTETFYDAVTIQANEFYDKLKSASAMPTTSQPSPVDFLEAYKRAADEPDTSVVSIHLSSAVSGTYQSAVLAKSLLEDKGDVSVVDSKSASYGIGLLVVEAAKAAREGKSKEQILELVAKLRRETRIYFLVGTLEYLQKGGRIGKAAALFGSLLNIKPILTIDDDGEVASVDKVRGHKKAMGRIVEMLKEEFGDRELHMTVAHGQAEEAANEFAALLREQFNITQMTYAEVGPVVGAHTGPGVLAVFVVPAS</sequence>
<organism evidence="2 3">
    <name type="scientific">Paenibacillus flagellatus</name>
    <dbReference type="NCBI Taxonomy" id="2211139"/>
    <lineage>
        <taxon>Bacteria</taxon>
        <taxon>Bacillati</taxon>
        <taxon>Bacillota</taxon>
        <taxon>Bacilli</taxon>
        <taxon>Bacillales</taxon>
        <taxon>Paenibacillaceae</taxon>
        <taxon>Paenibacillus</taxon>
    </lineage>
</organism>
<dbReference type="PANTHER" id="PTHR33434:SF2">
    <property type="entry name" value="FATTY ACID-BINDING PROTEIN TM_1468"/>
    <property type="match status" value="1"/>
</dbReference>
<dbReference type="Pfam" id="PF02645">
    <property type="entry name" value="DegV"/>
    <property type="match status" value="1"/>
</dbReference>
<name>A0A2V5KS26_9BACL</name>
<dbReference type="NCBIfam" id="TIGR00762">
    <property type="entry name" value="DegV"/>
    <property type="match status" value="1"/>
</dbReference>
<dbReference type="GO" id="GO:0008289">
    <property type="term" value="F:lipid binding"/>
    <property type="evidence" value="ECO:0007669"/>
    <property type="project" value="UniProtKB-KW"/>
</dbReference>
<proteinExistence type="predicted"/>
<keyword evidence="1" id="KW-0446">Lipid-binding</keyword>
<dbReference type="Proteomes" id="UP000247476">
    <property type="component" value="Unassembled WGS sequence"/>
</dbReference>
<dbReference type="PROSITE" id="PS51482">
    <property type="entry name" value="DEGV"/>
    <property type="match status" value="1"/>
</dbReference>
<dbReference type="Gene3D" id="3.40.50.10170">
    <property type="match status" value="1"/>
</dbReference>
<dbReference type="InterPro" id="IPR050270">
    <property type="entry name" value="DegV_domain_contain"/>
</dbReference>
<accession>A0A2V5KS26</accession>
<dbReference type="InterPro" id="IPR003797">
    <property type="entry name" value="DegV"/>
</dbReference>
<dbReference type="Gene3D" id="3.30.1180.10">
    <property type="match status" value="1"/>
</dbReference>
<dbReference type="InterPro" id="IPR043168">
    <property type="entry name" value="DegV_C"/>
</dbReference>
<evidence type="ECO:0000313" key="2">
    <source>
        <dbReference type="EMBL" id="PYI54337.1"/>
    </source>
</evidence>
<dbReference type="SUPFAM" id="SSF82549">
    <property type="entry name" value="DAK1/DegV-like"/>
    <property type="match status" value="1"/>
</dbReference>
<dbReference type="OrthoDB" id="9780660at2"/>
<gene>
    <name evidence="2" type="ORF">DLM86_12750</name>
</gene>
<dbReference type="AlphaFoldDB" id="A0A2V5KS26"/>
<evidence type="ECO:0000256" key="1">
    <source>
        <dbReference type="ARBA" id="ARBA00023121"/>
    </source>
</evidence>
<dbReference type="PANTHER" id="PTHR33434">
    <property type="entry name" value="DEGV DOMAIN-CONTAINING PROTEIN DR_1986-RELATED"/>
    <property type="match status" value="1"/>
</dbReference>